<dbReference type="InterPro" id="IPR003593">
    <property type="entry name" value="AAA+_ATPase"/>
</dbReference>
<name>A0A921F734_9ACTN</name>
<dbReference type="PANTHER" id="PTHR19211:SF6">
    <property type="entry name" value="BLL7188 PROTEIN"/>
    <property type="match status" value="1"/>
</dbReference>
<keyword evidence="2" id="KW-0547">Nucleotide-binding</keyword>
<dbReference type="GO" id="GO:0016887">
    <property type="term" value="F:ATP hydrolysis activity"/>
    <property type="evidence" value="ECO:0007669"/>
    <property type="project" value="InterPro"/>
</dbReference>
<evidence type="ECO:0000313" key="6">
    <source>
        <dbReference type="EMBL" id="HJE91319.1"/>
    </source>
</evidence>
<dbReference type="Pfam" id="PF00005">
    <property type="entry name" value="ABC_tran"/>
    <property type="match status" value="1"/>
</dbReference>
<dbReference type="InterPro" id="IPR003439">
    <property type="entry name" value="ABC_transporter-like_ATP-bd"/>
</dbReference>
<reference evidence="6" key="2">
    <citation type="submission" date="2021-09" db="EMBL/GenBank/DDBJ databases">
        <authorList>
            <person name="Gilroy R."/>
        </authorList>
    </citation>
    <scope>NUCLEOTIDE SEQUENCE</scope>
    <source>
        <strain evidence="6">ChiGjej1B1-18357</strain>
    </source>
</reference>
<evidence type="ECO:0000256" key="3">
    <source>
        <dbReference type="ARBA" id="ARBA00022840"/>
    </source>
</evidence>
<dbReference type="RefSeq" id="WP_303913473.1">
    <property type="nucleotide sequence ID" value="NZ_DYXM01000194.1"/>
</dbReference>
<dbReference type="GO" id="GO:0005524">
    <property type="term" value="F:ATP binding"/>
    <property type="evidence" value="ECO:0007669"/>
    <property type="project" value="UniProtKB-KW"/>
</dbReference>
<evidence type="ECO:0000313" key="7">
    <source>
        <dbReference type="Proteomes" id="UP000776650"/>
    </source>
</evidence>
<keyword evidence="1" id="KW-0677">Repeat</keyword>
<dbReference type="EMBL" id="DYXM01000194">
    <property type="protein sequence ID" value="HJE91319.1"/>
    <property type="molecule type" value="Genomic_DNA"/>
</dbReference>
<dbReference type="Proteomes" id="UP000776650">
    <property type="component" value="Unassembled WGS sequence"/>
</dbReference>
<proteinExistence type="predicted"/>
<accession>A0A921F734</accession>
<evidence type="ECO:0000256" key="2">
    <source>
        <dbReference type="ARBA" id="ARBA00022741"/>
    </source>
</evidence>
<dbReference type="PANTHER" id="PTHR19211">
    <property type="entry name" value="ATP-BINDING TRANSPORT PROTEIN-RELATED"/>
    <property type="match status" value="1"/>
</dbReference>
<dbReference type="SUPFAM" id="SSF52540">
    <property type="entry name" value="P-loop containing nucleoside triphosphate hydrolases"/>
    <property type="match status" value="1"/>
</dbReference>
<dbReference type="InterPro" id="IPR050611">
    <property type="entry name" value="ABCF"/>
</dbReference>
<feature type="compositionally biased region" description="Basic and acidic residues" evidence="4">
    <location>
        <begin position="14"/>
        <end position="26"/>
    </location>
</feature>
<dbReference type="AlphaFoldDB" id="A0A921F734"/>
<dbReference type="InterPro" id="IPR027417">
    <property type="entry name" value="P-loop_NTPase"/>
</dbReference>
<keyword evidence="3 6" id="KW-0067">ATP-binding</keyword>
<evidence type="ECO:0000256" key="4">
    <source>
        <dbReference type="SAM" id="MobiDB-lite"/>
    </source>
</evidence>
<comment type="caution">
    <text evidence="6">The sequence shown here is derived from an EMBL/GenBank/DDBJ whole genome shotgun (WGS) entry which is preliminary data.</text>
</comment>
<dbReference type="Gene3D" id="3.40.50.300">
    <property type="entry name" value="P-loop containing nucleotide triphosphate hydrolases"/>
    <property type="match status" value="1"/>
</dbReference>
<gene>
    <name evidence="6" type="ORF">K8V11_09960</name>
</gene>
<dbReference type="SMART" id="SM00382">
    <property type="entry name" value="AAA"/>
    <property type="match status" value="1"/>
</dbReference>
<organism evidence="6 7">
    <name type="scientific">Dietzia timorensis</name>
    <dbReference type="NCBI Taxonomy" id="499555"/>
    <lineage>
        <taxon>Bacteria</taxon>
        <taxon>Bacillati</taxon>
        <taxon>Actinomycetota</taxon>
        <taxon>Actinomycetes</taxon>
        <taxon>Mycobacteriales</taxon>
        <taxon>Dietziaceae</taxon>
        <taxon>Dietzia</taxon>
    </lineage>
</organism>
<feature type="compositionally biased region" description="Low complexity" evidence="4">
    <location>
        <begin position="1"/>
        <end position="11"/>
    </location>
</feature>
<evidence type="ECO:0000256" key="1">
    <source>
        <dbReference type="ARBA" id="ARBA00022737"/>
    </source>
</evidence>
<protein>
    <submittedName>
        <fullName evidence="6">ATP-binding cassette domain-containing protein</fullName>
    </submittedName>
</protein>
<feature type="non-terminal residue" evidence="6">
    <location>
        <position position="1"/>
    </location>
</feature>
<evidence type="ECO:0000259" key="5">
    <source>
        <dbReference type="SMART" id="SM00382"/>
    </source>
</evidence>
<sequence length="281" mass="29869">EGEQAAAAQAATSAREDLRAARRQRDQAQQMNATRARIAKKAEREKRVPKIISGMRADAAEKAAGKLTDRHAEKVSGAAEAAREANDAVRRARLLRISLPDPELPRSREVVVSDAVRLLGPERVRLTGANGSGKTTLLRSLVGGDAAIAVPFAYLAQDLPVPAAERDVTVVELIASRRPDAEPSSPHAHAARFLFTGDSGAKRLGELSGGERLRAFLAAALFARPMPQLLVLDEPTNNLDISGVEQLAGALAEWKGALLLVTHDDGFAGHVGIEREVAVDG</sequence>
<feature type="domain" description="AAA+ ATPase" evidence="5">
    <location>
        <begin position="120"/>
        <end position="277"/>
    </location>
</feature>
<feature type="region of interest" description="Disordered" evidence="4">
    <location>
        <begin position="1"/>
        <end position="45"/>
    </location>
</feature>
<reference evidence="6" key="1">
    <citation type="journal article" date="2021" name="PeerJ">
        <title>Extensive microbial diversity within the chicken gut microbiome revealed by metagenomics and culture.</title>
        <authorList>
            <person name="Gilroy R."/>
            <person name="Ravi A."/>
            <person name="Getino M."/>
            <person name="Pursley I."/>
            <person name="Horton D.L."/>
            <person name="Alikhan N.F."/>
            <person name="Baker D."/>
            <person name="Gharbi K."/>
            <person name="Hall N."/>
            <person name="Watson M."/>
            <person name="Adriaenssens E.M."/>
            <person name="Foster-Nyarko E."/>
            <person name="Jarju S."/>
            <person name="Secka A."/>
            <person name="Antonio M."/>
            <person name="Oren A."/>
            <person name="Chaudhuri R.R."/>
            <person name="La Ragione R."/>
            <person name="Hildebrand F."/>
            <person name="Pallen M.J."/>
        </authorList>
    </citation>
    <scope>NUCLEOTIDE SEQUENCE</scope>
    <source>
        <strain evidence="6">ChiGjej1B1-18357</strain>
    </source>
</reference>